<protein>
    <recommendedName>
        <fullName evidence="4">Exopolysaccharide production repressor protein</fullName>
    </recommendedName>
</protein>
<gene>
    <name evidence="2" type="ORF">ABID08_005013</name>
</gene>
<organism evidence="2 3">
    <name type="scientific">Rhizobium binae</name>
    <dbReference type="NCBI Taxonomy" id="1138190"/>
    <lineage>
        <taxon>Bacteria</taxon>
        <taxon>Pseudomonadati</taxon>
        <taxon>Pseudomonadota</taxon>
        <taxon>Alphaproteobacteria</taxon>
        <taxon>Hyphomicrobiales</taxon>
        <taxon>Rhizobiaceae</taxon>
        <taxon>Rhizobium/Agrobacterium group</taxon>
        <taxon>Rhizobium</taxon>
    </lineage>
</organism>
<reference evidence="2 3" key="1">
    <citation type="submission" date="2024-06" db="EMBL/GenBank/DDBJ databases">
        <title>Genomic Encyclopedia of Type Strains, Phase IV (KMG-IV): sequencing the most valuable type-strain genomes for metagenomic binning, comparative biology and taxonomic classification.</title>
        <authorList>
            <person name="Goeker M."/>
        </authorList>
    </citation>
    <scope>NUCLEOTIDE SEQUENCE [LARGE SCALE GENOMIC DNA]</scope>
    <source>
        <strain evidence="2 3">DSM 29288</strain>
    </source>
</reference>
<evidence type="ECO:0000313" key="3">
    <source>
        <dbReference type="Proteomes" id="UP001549077"/>
    </source>
</evidence>
<keyword evidence="1" id="KW-0812">Transmembrane</keyword>
<keyword evidence="1" id="KW-0472">Membrane</keyword>
<feature type="transmembrane region" description="Helical" evidence="1">
    <location>
        <begin position="12"/>
        <end position="32"/>
    </location>
</feature>
<evidence type="ECO:0000313" key="2">
    <source>
        <dbReference type="EMBL" id="MET3757632.1"/>
    </source>
</evidence>
<name>A0ABV2MQS9_9HYPH</name>
<dbReference type="EMBL" id="JBEPMY010000019">
    <property type="protein sequence ID" value="MET3757632.1"/>
    <property type="molecule type" value="Genomic_DNA"/>
</dbReference>
<feature type="transmembrane region" description="Helical" evidence="1">
    <location>
        <begin position="38"/>
        <end position="62"/>
    </location>
</feature>
<sequence>MMNLWEVMRAPGSYCRMLTVTFVFALITYLRYKSVTLTLYYSIICIFLMQLVYIGGILFLTWRERPGRRAD</sequence>
<comment type="caution">
    <text evidence="2">The sequence shown here is derived from an EMBL/GenBank/DDBJ whole genome shotgun (WGS) entry which is preliminary data.</text>
</comment>
<accession>A0ABV2MQS9</accession>
<dbReference type="Proteomes" id="UP001549077">
    <property type="component" value="Unassembled WGS sequence"/>
</dbReference>
<keyword evidence="1" id="KW-1133">Transmembrane helix</keyword>
<proteinExistence type="predicted"/>
<evidence type="ECO:0008006" key="4">
    <source>
        <dbReference type="Google" id="ProtNLM"/>
    </source>
</evidence>
<keyword evidence="3" id="KW-1185">Reference proteome</keyword>
<evidence type="ECO:0000256" key="1">
    <source>
        <dbReference type="SAM" id="Phobius"/>
    </source>
</evidence>